<evidence type="ECO:0008006" key="3">
    <source>
        <dbReference type="Google" id="ProtNLM"/>
    </source>
</evidence>
<protein>
    <recommendedName>
        <fullName evidence="3">Helix-turn-helix domain-containing protein</fullName>
    </recommendedName>
</protein>
<evidence type="ECO:0000313" key="2">
    <source>
        <dbReference type="Proteomes" id="UP000702425"/>
    </source>
</evidence>
<proteinExistence type="predicted"/>
<accession>A0ABX2D6B7</accession>
<gene>
    <name evidence="1" type="ORF">E5S67_06000</name>
</gene>
<dbReference type="Proteomes" id="UP000702425">
    <property type="component" value="Unassembled WGS sequence"/>
</dbReference>
<comment type="caution">
    <text evidence="1">The sequence shown here is derived from an EMBL/GenBank/DDBJ whole genome shotgun (WGS) entry which is preliminary data.</text>
</comment>
<keyword evidence="2" id="KW-1185">Reference proteome</keyword>
<organism evidence="1 2">
    <name type="scientific">Microcoleus asticus IPMA8</name>
    <dbReference type="NCBI Taxonomy" id="2563858"/>
    <lineage>
        <taxon>Bacteria</taxon>
        <taxon>Bacillati</taxon>
        <taxon>Cyanobacteriota</taxon>
        <taxon>Cyanophyceae</taxon>
        <taxon>Oscillatoriophycideae</taxon>
        <taxon>Oscillatoriales</taxon>
        <taxon>Microcoleaceae</taxon>
        <taxon>Microcoleus</taxon>
        <taxon>Microcoleus asticus</taxon>
    </lineage>
</organism>
<dbReference type="RefSeq" id="WP_172192798.1">
    <property type="nucleotide sequence ID" value="NZ_CAWPPK010000102.1"/>
</dbReference>
<reference evidence="1 2" key="1">
    <citation type="journal article" date="2020" name="Sci. Rep.">
        <title>A novel cyanobacterial geosmin producer, revising GeoA distribution and dispersion patterns in Bacteria.</title>
        <authorList>
            <person name="Churro C."/>
            <person name="Semedo-Aguiar A.P."/>
            <person name="Silva A.D."/>
            <person name="Pereira-Leal J.B."/>
            <person name="Leite R.B."/>
        </authorList>
    </citation>
    <scope>NUCLEOTIDE SEQUENCE [LARGE SCALE GENOMIC DNA]</scope>
    <source>
        <strain evidence="1 2">IPMA8</strain>
    </source>
</reference>
<dbReference type="Pfam" id="PF13551">
    <property type="entry name" value="HTH_29"/>
    <property type="match status" value="1"/>
</dbReference>
<sequence>MSGVVKIEILETEEELKAFLRKEKDVTCYEKLQVLYWLKTKTVETVLSAAVRLGKHRTTIQRWLSSYRAGGIEKLLFQKPRSVRP</sequence>
<evidence type="ECO:0000313" key="1">
    <source>
        <dbReference type="EMBL" id="NQE38215.1"/>
    </source>
</evidence>
<dbReference type="EMBL" id="SRRZ01000190">
    <property type="protein sequence ID" value="NQE38215.1"/>
    <property type="molecule type" value="Genomic_DNA"/>
</dbReference>
<name>A0ABX2D6B7_9CYAN</name>